<dbReference type="Proteomes" id="UP001151079">
    <property type="component" value="Unassembled WGS sequence"/>
</dbReference>
<dbReference type="EMBL" id="JAOZEW010000002">
    <property type="protein sequence ID" value="MCV9926687.1"/>
    <property type="molecule type" value="Genomic_DNA"/>
</dbReference>
<dbReference type="RefSeq" id="WP_264204875.1">
    <property type="nucleotide sequence ID" value="NZ_JAOZEW010000002.1"/>
</dbReference>
<dbReference type="AlphaFoldDB" id="A0A9X2ZDS8"/>
<sequence>MEKLKYILLLILVINTKQTIAQQNISVDETVFIHANATTFVSGETILYKIYCVKSIDKTPSPVSKLAYVELIDASNSSIFKNKLFLENSTGEGSYFIPTTLKTGNYKLIGYTNWMLNSSTSKTFQIDIKIINPYQVSEANTFENKTITEKPNLGNLNTATLPRTEEPVLDKNFKIKLNKKTFSNREKVALEIESSATTPEKGNYSLSVRKIDNLPTINQISTNEFSKIPITIDTDLQNKEKVILPELRGEMISGKVLQKNNTGNVQNVLVALSSPGKSFALKVVKTDQTGHFVFNLDKAYYNPETIIQILGDERENYTIQLDKMNQPDYSKLSFQPDFNLPIEVKESLLERSIASQIENAYYQDKADSIIKPAKISPFYYPVAKEYVLNDFTRFPSLMETIIEVTTELYHKKEGNNYSLHVTDYKIFPQLPEPALVLVDGLLLQNINELFNYNMKNVYSISIITGRYYVGPKFFNGIISLITIENDFTSQQKENYILKATVLRPSIKKSYYKADYTDKEKYERIPDFRNQLLWNPEVTINSTENPISFFTSDIPGTYEISMEGFTEKGIPVSLKDTFKVE</sequence>
<gene>
    <name evidence="1" type="ORF">OIU83_03455</name>
</gene>
<accession>A0A9X2ZDS8</accession>
<keyword evidence="2" id="KW-1185">Reference proteome</keyword>
<name>A0A9X2ZDS8_9FLAO</name>
<proteinExistence type="predicted"/>
<dbReference type="Gene3D" id="2.60.40.1930">
    <property type="match status" value="1"/>
</dbReference>
<reference evidence="1" key="1">
    <citation type="submission" date="2022-10" db="EMBL/GenBank/DDBJ databases">
        <title>Two novel species of Flavobacterium.</title>
        <authorList>
            <person name="Liu Q."/>
            <person name="Xin Y.-H."/>
        </authorList>
    </citation>
    <scope>NUCLEOTIDE SEQUENCE</scope>
    <source>
        <strain evidence="1">LS1R49</strain>
    </source>
</reference>
<evidence type="ECO:0000313" key="1">
    <source>
        <dbReference type="EMBL" id="MCV9926687.1"/>
    </source>
</evidence>
<evidence type="ECO:0000313" key="2">
    <source>
        <dbReference type="Proteomes" id="UP001151079"/>
    </source>
</evidence>
<evidence type="ECO:0008006" key="3">
    <source>
        <dbReference type="Google" id="ProtNLM"/>
    </source>
</evidence>
<comment type="caution">
    <text evidence="1">The sequence shown here is derived from an EMBL/GenBank/DDBJ whole genome shotgun (WGS) entry which is preliminary data.</text>
</comment>
<protein>
    <recommendedName>
        <fullName evidence="3">MG2 domain-containing protein</fullName>
    </recommendedName>
</protein>
<organism evidence="1 2">
    <name type="scientific">Flavobacterium shii</name>
    <dbReference type="NCBI Taxonomy" id="2987687"/>
    <lineage>
        <taxon>Bacteria</taxon>
        <taxon>Pseudomonadati</taxon>
        <taxon>Bacteroidota</taxon>
        <taxon>Flavobacteriia</taxon>
        <taxon>Flavobacteriales</taxon>
        <taxon>Flavobacteriaceae</taxon>
        <taxon>Flavobacterium</taxon>
    </lineage>
</organism>